<organism evidence="6 7">
    <name type="scientific">Paraflavisolibacter caeni</name>
    <dbReference type="NCBI Taxonomy" id="2982496"/>
    <lineage>
        <taxon>Bacteria</taxon>
        <taxon>Pseudomonadati</taxon>
        <taxon>Bacteroidota</taxon>
        <taxon>Chitinophagia</taxon>
        <taxon>Chitinophagales</taxon>
        <taxon>Chitinophagaceae</taxon>
        <taxon>Paraflavisolibacter</taxon>
    </lineage>
</organism>
<feature type="domain" description="Secretin/TonB short N-terminal" evidence="5">
    <location>
        <begin position="48"/>
        <end position="99"/>
    </location>
</feature>
<evidence type="ECO:0000256" key="1">
    <source>
        <dbReference type="ARBA" id="ARBA00022448"/>
    </source>
</evidence>
<dbReference type="InterPro" id="IPR023996">
    <property type="entry name" value="TonB-dep_OMP_SusC/RagA"/>
</dbReference>
<dbReference type="Pfam" id="PF07660">
    <property type="entry name" value="STN"/>
    <property type="match status" value="1"/>
</dbReference>
<keyword evidence="2" id="KW-0472">Membrane</keyword>
<accession>A0A9X2XVA3</accession>
<protein>
    <submittedName>
        <fullName evidence="6">SusC/RagA family TonB-linked outer membrane protein</fullName>
    </submittedName>
</protein>
<dbReference type="NCBIfam" id="TIGR04057">
    <property type="entry name" value="SusC_RagA_signa"/>
    <property type="match status" value="1"/>
</dbReference>
<dbReference type="InterPro" id="IPR023997">
    <property type="entry name" value="TonB-dep_OMP_SusC/RagA_CS"/>
</dbReference>
<feature type="signal peptide" evidence="4">
    <location>
        <begin position="1"/>
        <end position="17"/>
    </location>
</feature>
<feature type="chain" id="PRO_5040755717" evidence="4">
    <location>
        <begin position="18"/>
        <end position="1138"/>
    </location>
</feature>
<keyword evidence="4" id="KW-0732">Signal</keyword>
<dbReference type="RefSeq" id="WP_279297230.1">
    <property type="nucleotide sequence ID" value="NZ_JAOTIF010000007.1"/>
</dbReference>
<dbReference type="InterPro" id="IPR011662">
    <property type="entry name" value="Secretin/TonB_short_N"/>
</dbReference>
<evidence type="ECO:0000313" key="6">
    <source>
        <dbReference type="EMBL" id="MCU7549791.1"/>
    </source>
</evidence>
<dbReference type="SUPFAM" id="SSF49464">
    <property type="entry name" value="Carboxypeptidase regulatory domain-like"/>
    <property type="match status" value="1"/>
</dbReference>
<name>A0A9X2XVA3_9BACT</name>
<evidence type="ECO:0000313" key="7">
    <source>
        <dbReference type="Proteomes" id="UP001155483"/>
    </source>
</evidence>
<dbReference type="InterPro" id="IPR008969">
    <property type="entry name" value="CarboxyPept-like_regulatory"/>
</dbReference>
<dbReference type="Pfam" id="PF13715">
    <property type="entry name" value="CarbopepD_reg_2"/>
    <property type="match status" value="1"/>
</dbReference>
<keyword evidence="3" id="KW-0998">Cell outer membrane</keyword>
<dbReference type="SUPFAM" id="SSF56935">
    <property type="entry name" value="Porins"/>
    <property type="match status" value="1"/>
</dbReference>
<dbReference type="Gene3D" id="3.55.50.30">
    <property type="match status" value="1"/>
</dbReference>
<reference evidence="6" key="1">
    <citation type="submission" date="2022-09" db="EMBL/GenBank/DDBJ databases">
        <authorList>
            <person name="Yuan C."/>
            <person name="Ke Z."/>
        </authorList>
    </citation>
    <scope>NUCLEOTIDE SEQUENCE</scope>
    <source>
        <strain evidence="6">LB-8</strain>
    </source>
</reference>
<proteinExistence type="predicted"/>
<sequence>MKLSVFLILLTGFQCIAANSNGQEKISLNLRNVPLDQALKNVREQSGYNFFYKSELVAGVKVNAQVKEQSLEQTIDVLLKSTGLGYQRTGDHLISIFQLETNRVAFSWVLNGKVLTKTNQPVVGASILVMGTKRGASTGNDGEFMIEVDSERDSILVTAVGFKSKTLLAGSSRNIIITLEEDLEKQKMNEVVVTAFGQKQIKEAVTGSVTTIKPGELKIPSSNLTNALAGQLAGIIGYQPGGQPGYDNAQFFIRGVTTFGYNNSPLILIDNIESSTTDLARLQVDDIESFSLLKDAGATSLYGSRGANGVLLVTTKKGKEGRPNLTFRIENSVSSPTSRIELADPITYMKLYNEAIVTRDPFANPKYDQNKLVFTQQTVNNEPGANPYMYPANDWLNQLFKKHTNNQRANLNISGGGGVARYYVSGSYNVDNGLLKVSPVNNFNNNVKLQNYQLRSNIDISLTKTTSLSLLLGGIFDEYNGPITTDPSGATDMYNLAMHTDPVLFPAYYAPDSANMYTKHVLFGNIIDLPKNPYAELLKGYSEFTRSTVNVQLNGSQKLDFITKGLKFSGLFSTQRYSYYSLSRQYLPFYYNILPTNYDPKTGGYNLTWINSEVGKATEYLNFTRGNTVVSSQVYFQGILNWDRTFGLHTLGSSLVAARQQQLKSDQAAAGDALTNSLAYRNLNYSGRASYTYDRRYTMEFSFGYNGSERFSENNRFGFFPTVGGAWTVSNEKFWESSGFSKVINRLKFRGSYGLVGNDNIAATRFFYLASVNLNGNSGSSFGVNNGYARPGVTIANYPNPEVTWETSTQTNLATEFTLLNDLKVVAELYTQKREKIYQNRLNIANMGLEAGVGANIGEAFSKGLDLQMDYSKNITPEIMIAGRGNLTVTQSKYGFYEEPEYPGQPWRKITGSYINQRMGYIAERLFVDDEEVKNSPYQFPNTMGGDIKYRDINNDGVINTIDMVPIGNPTTPQITYGFGLSSRIKQFDIACFFQGNAKTSLFIDPNAVSPFIAATANQPTQLLKEFADNHWSEDNRNIYALYPRMGITPTAILNNTVSSTWWMREGSFMRLKSVELGYSLKQGTLSRLRINNCRFYLSGLNLLLFSKFKSWDVEQGGNAFAYPIQKVFNGGIQISIK</sequence>
<evidence type="ECO:0000256" key="4">
    <source>
        <dbReference type="SAM" id="SignalP"/>
    </source>
</evidence>
<evidence type="ECO:0000256" key="3">
    <source>
        <dbReference type="ARBA" id="ARBA00023237"/>
    </source>
</evidence>
<dbReference type="Gene3D" id="2.60.40.1120">
    <property type="entry name" value="Carboxypeptidase-like, regulatory domain"/>
    <property type="match status" value="1"/>
</dbReference>
<evidence type="ECO:0000256" key="2">
    <source>
        <dbReference type="ARBA" id="ARBA00023136"/>
    </source>
</evidence>
<dbReference type="AlphaFoldDB" id="A0A9X2XVA3"/>
<evidence type="ECO:0000259" key="5">
    <source>
        <dbReference type="SMART" id="SM00965"/>
    </source>
</evidence>
<dbReference type="FunFam" id="2.170.130.10:FF:000003">
    <property type="entry name" value="SusC/RagA family TonB-linked outer membrane protein"/>
    <property type="match status" value="1"/>
</dbReference>
<comment type="caution">
    <text evidence="6">The sequence shown here is derived from an EMBL/GenBank/DDBJ whole genome shotgun (WGS) entry which is preliminary data.</text>
</comment>
<keyword evidence="1" id="KW-0813">Transport</keyword>
<dbReference type="InterPro" id="IPR012910">
    <property type="entry name" value="Plug_dom"/>
</dbReference>
<dbReference type="SMART" id="SM00965">
    <property type="entry name" value="STN"/>
    <property type="match status" value="1"/>
</dbReference>
<dbReference type="Gene3D" id="2.170.130.10">
    <property type="entry name" value="TonB-dependent receptor, plug domain"/>
    <property type="match status" value="1"/>
</dbReference>
<gene>
    <name evidence="6" type="ORF">OCK74_11735</name>
</gene>
<keyword evidence="7" id="KW-1185">Reference proteome</keyword>
<dbReference type="Pfam" id="PF07715">
    <property type="entry name" value="Plug"/>
    <property type="match status" value="1"/>
</dbReference>
<dbReference type="NCBIfam" id="TIGR04056">
    <property type="entry name" value="OMP_RagA_SusC"/>
    <property type="match status" value="1"/>
</dbReference>
<reference evidence="6" key="2">
    <citation type="submission" date="2023-04" db="EMBL/GenBank/DDBJ databases">
        <title>Paracnuella aquatica gen. nov., sp. nov., a member of the family Chitinophagaceae isolated from a hot spring.</title>
        <authorList>
            <person name="Wang C."/>
        </authorList>
    </citation>
    <scope>NUCLEOTIDE SEQUENCE</scope>
    <source>
        <strain evidence="6">LB-8</strain>
    </source>
</reference>
<dbReference type="Proteomes" id="UP001155483">
    <property type="component" value="Unassembled WGS sequence"/>
</dbReference>
<dbReference type="EMBL" id="JAOTIF010000007">
    <property type="protein sequence ID" value="MCU7549791.1"/>
    <property type="molecule type" value="Genomic_DNA"/>
</dbReference>
<dbReference type="InterPro" id="IPR037066">
    <property type="entry name" value="Plug_dom_sf"/>
</dbReference>
<dbReference type="GO" id="GO:0019867">
    <property type="term" value="C:outer membrane"/>
    <property type="evidence" value="ECO:0007669"/>
    <property type="project" value="InterPro"/>
</dbReference>